<proteinExistence type="predicted"/>
<keyword evidence="2" id="KW-1185">Reference proteome</keyword>
<evidence type="ECO:0000313" key="1">
    <source>
        <dbReference type="EMBL" id="KAG2649378.1"/>
    </source>
</evidence>
<comment type="caution">
    <text evidence="1">The sequence shown here is derived from an EMBL/GenBank/DDBJ whole genome shotgun (WGS) entry which is preliminary data.</text>
</comment>
<dbReference type="AlphaFoldDB" id="A0A8T0WQU5"/>
<organism evidence="1 2">
    <name type="scientific">Panicum virgatum</name>
    <name type="common">Blackwell switchgrass</name>
    <dbReference type="NCBI Taxonomy" id="38727"/>
    <lineage>
        <taxon>Eukaryota</taxon>
        <taxon>Viridiplantae</taxon>
        <taxon>Streptophyta</taxon>
        <taxon>Embryophyta</taxon>
        <taxon>Tracheophyta</taxon>
        <taxon>Spermatophyta</taxon>
        <taxon>Magnoliopsida</taxon>
        <taxon>Liliopsida</taxon>
        <taxon>Poales</taxon>
        <taxon>Poaceae</taxon>
        <taxon>PACMAD clade</taxon>
        <taxon>Panicoideae</taxon>
        <taxon>Panicodae</taxon>
        <taxon>Paniceae</taxon>
        <taxon>Panicinae</taxon>
        <taxon>Panicum</taxon>
        <taxon>Panicum sect. Hiantes</taxon>
    </lineage>
</organism>
<sequence length="102" mass="11448">MFPRRLEYPVPHLRRKGGESRAATLLLDPVMLVVILIQRIFRRWSVPFVAEGSSIRRGPAGYSSVLRLFAAPRGRLIRPAGPRHAGATCHGPGRFCPPYFLQ</sequence>
<gene>
    <name evidence="1" type="ORF">PVAP13_1NG110244</name>
</gene>
<dbReference type="EMBL" id="CM029038">
    <property type="protein sequence ID" value="KAG2649378.1"/>
    <property type="molecule type" value="Genomic_DNA"/>
</dbReference>
<dbReference type="Proteomes" id="UP000823388">
    <property type="component" value="Chromosome 1N"/>
</dbReference>
<reference evidence="1" key="1">
    <citation type="submission" date="2020-05" db="EMBL/GenBank/DDBJ databases">
        <title>WGS assembly of Panicum virgatum.</title>
        <authorList>
            <person name="Lovell J.T."/>
            <person name="Jenkins J."/>
            <person name="Shu S."/>
            <person name="Juenger T.E."/>
            <person name="Schmutz J."/>
        </authorList>
    </citation>
    <scope>NUCLEOTIDE SEQUENCE</scope>
    <source>
        <strain evidence="1">AP13</strain>
    </source>
</reference>
<name>A0A8T0WQU5_PANVG</name>
<protein>
    <submittedName>
        <fullName evidence="1">Uncharacterized protein</fullName>
    </submittedName>
</protein>
<evidence type="ECO:0000313" key="2">
    <source>
        <dbReference type="Proteomes" id="UP000823388"/>
    </source>
</evidence>
<accession>A0A8T0WQU5</accession>